<keyword evidence="2" id="KW-1185">Reference proteome</keyword>
<protein>
    <submittedName>
        <fullName evidence="1">Uncharacterized protein</fullName>
    </submittedName>
</protein>
<sequence length="95" mass="10609">MLHQLNNIGDEVYQTWSYEKRHEEIGKLVEGFKNGLPVQILCHLSASIAGSTAEAAEHLGAFLSRRERKAIVNRESGANRVLRELLEATLLPAKN</sequence>
<dbReference type="RefSeq" id="WP_085814294.1">
    <property type="nucleotide sequence ID" value="NZ_AP023213.1"/>
</dbReference>
<proteinExistence type="predicted"/>
<dbReference type="EMBL" id="AP023213">
    <property type="protein sequence ID" value="BCG45436.1"/>
    <property type="molecule type" value="Genomic_DNA"/>
</dbReference>
<dbReference type="Proteomes" id="UP000515472">
    <property type="component" value="Chromosome"/>
</dbReference>
<dbReference type="AlphaFoldDB" id="A0A6S6LZQ1"/>
<accession>A0A6S6LZQ1</accession>
<name>A0A6S6LZQ1_9BACT</name>
<reference evidence="1 2" key="1">
    <citation type="submission" date="2020-06" db="EMBL/GenBank/DDBJ databases">
        <title>Interaction of electrochemicaly active bacteria, Geobacter bremensis R4 on different carbon anode.</title>
        <authorList>
            <person name="Meng L."/>
            <person name="Yoshida N."/>
        </authorList>
    </citation>
    <scope>NUCLEOTIDE SEQUENCE [LARGE SCALE GENOMIC DNA]</scope>
    <source>
        <strain evidence="1 2">R4</strain>
    </source>
</reference>
<evidence type="ECO:0000313" key="1">
    <source>
        <dbReference type="EMBL" id="BCG45436.1"/>
    </source>
</evidence>
<gene>
    <name evidence="1" type="ORF">GEOBRER4_n0189</name>
</gene>
<dbReference type="KEGG" id="gbn:GEOBRER4_01860"/>
<organism evidence="1 2">
    <name type="scientific">Citrifermentans bremense</name>
    <dbReference type="NCBI Taxonomy" id="60035"/>
    <lineage>
        <taxon>Bacteria</taxon>
        <taxon>Pseudomonadati</taxon>
        <taxon>Thermodesulfobacteriota</taxon>
        <taxon>Desulfuromonadia</taxon>
        <taxon>Geobacterales</taxon>
        <taxon>Geobacteraceae</taxon>
        <taxon>Citrifermentans</taxon>
    </lineage>
</organism>
<evidence type="ECO:0000313" key="2">
    <source>
        <dbReference type="Proteomes" id="UP000515472"/>
    </source>
</evidence>